<dbReference type="GeneID" id="96003813"/>
<organism evidence="4 5">
    <name type="scientific">Cladosporium halotolerans</name>
    <dbReference type="NCBI Taxonomy" id="1052096"/>
    <lineage>
        <taxon>Eukaryota</taxon>
        <taxon>Fungi</taxon>
        <taxon>Dikarya</taxon>
        <taxon>Ascomycota</taxon>
        <taxon>Pezizomycotina</taxon>
        <taxon>Dothideomycetes</taxon>
        <taxon>Dothideomycetidae</taxon>
        <taxon>Cladosporiales</taxon>
        <taxon>Cladosporiaceae</taxon>
        <taxon>Cladosporium</taxon>
    </lineage>
</organism>
<dbReference type="RefSeq" id="XP_069232031.1">
    <property type="nucleotide sequence ID" value="XM_069370975.1"/>
</dbReference>
<dbReference type="EMBL" id="JAAQHG020000006">
    <property type="protein sequence ID" value="KAL1588926.1"/>
    <property type="molecule type" value="Genomic_DNA"/>
</dbReference>
<dbReference type="GO" id="GO:0005737">
    <property type="term" value="C:cytoplasm"/>
    <property type="evidence" value="ECO:0007669"/>
    <property type="project" value="TreeGrafter"/>
</dbReference>
<feature type="compositionally biased region" description="Basic and acidic residues" evidence="2">
    <location>
        <begin position="104"/>
        <end position="113"/>
    </location>
</feature>
<feature type="region of interest" description="Disordered" evidence="2">
    <location>
        <begin position="1"/>
        <end position="228"/>
    </location>
</feature>
<accession>A0AB34KYD5</accession>
<feature type="compositionally biased region" description="Polar residues" evidence="2">
    <location>
        <begin position="153"/>
        <end position="162"/>
    </location>
</feature>
<reference evidence="4 5" key="1">
    <citation type="journal article" date="2020" name="Microbiol. Resour. Announc.">
        <title>Draft Genome Sequence of a Cladosporium Species Isolated from the Mesophotic Ascidian Didemnum maculosum.</title>
        <authorList>
            <person name="Gioti A."/>
            <person name="Siaperas R."/>
            <person name="Nikolaivits E."/>
            <person name="Le Goff G."/>
            <person name="Ouazzani J."/>
            <person name="Kotoulas G."/>
            <person name="Topakas E."/>
        </authorList>
    </citation>
    <scope>NUCLEOTIDE SEQUENCE [LARGE SCALE GENOMIC DNA]</scope>
    <source>
        <strain evidence="4 5">TM138-S3</strain>
    </source>
</reference>
<dbReference type="Pfam" id="PF08574">
    <property type="entry name" value="Iwr1"/>
    <property type="match status" value="1"/>
</dbReference>
<comment type="similarity">
    <text evidence="1">Belongs to the IWR1/SLC7A6OS family.</text>
</comment>
<feature type="compositionally biased region" description="Acidic residues" evidence="2">
    <location>
        <begin position="281"/>
        <end position="295"/>
    </location>
</feature>
<evidence type="ECO:0000313" key="4">
    <source>
        <dbReference type="EMBL" id="KAL1588926.1"/>
    </source>
</evidence>
<evidence type="ECO:0000256" key="1">
    <source>
        <dbReference type="ARBA" id="ARBA00010218"/>
    </source>
</evidence>
<sequence>MEGPGIVRLQRRRDELPPDQLYVERKRKHRGSFDEGSRGYYIRQKRQDDKPEAAFDKAEQTAQPVQTEERRTFHLRQPTPSVPATPNSKSRKRKQNEDSLATVVEKKQRKFDNDAVTTSTHQYDHDLQEPPSPPRTKRPGRGSALRPRATQPKPEQQKQNESVIARQQREVQALAQEMHQFALDELAKTPKPEVKAKPKLPPSRSRALHQESIAAPQGNLTDDPMDSDSEYVYDTYILAPAPTDPTEATTNALTIPSNVGYLIISENDEDLWETYMHDLEASDSEPTDEDDENAEDYYGADYPSDELASDDEHDRGAYGYRARRGSNDEQYGPDDDENDSDNDPTWSDEEDFRMMNPFARKSRVPAQFAKYLNRDRTGEQEDRA</sequence>
<evidence type="ECO:0000259" key="3">
    <source>
        <dbReference type="Pfam" id="PF08574"/>
    </source>
</evidence>
<feature type="compositionally biased region" description="Basic and acidic residues" evidence="2">
    <location>
        <begin position="372"/>
        <end position="384"/>
    </location>
</feature>
<feature type="compositionally biased region" description="Acidic residues" evidence="2">
    <location>
        <begin position="331"/>
        <end position="351"/>
    </location>
</feature>
<protein>
    <recommendedName>
        <fullName evidence="3">Transcription factor Iwr1 domain-containing protein</fullName>
    </recommendedName>
</protein>
<feature type="compositionally biased region" description="Basic and acidic residues" evidence="2">
    <location>
        <begin position="185"/>
        <end position="196"/>
    </location>
</feature>
<feature type="compositionally biased region" description="Polar residues" evidence="2">
    <location>
        <begin position="78"/>
        <end position="88"/>
    </location>
</feature>
<proteinExistence type="inferred from homology"/>
<dbReference type="InterPro" id="IPR040150">
    <property type="entry name" value="Iwr1"/>
</dbReference>
<evidence type="ECO:0000256" key="2">
    <source>
        <dbReference type="SAM" id="MobiDB-lite"/>
    </source>
</evidence>
<dbReference type="PANTHER" id="PTHR28063">
    <property type="entry name" value="RNA POLYMERASE II NUCLEAR LOCALIZATION PROTEIN IWR1"/>
    <property type="match status" value="1"/>
</dbReference>
<evidence type="ECO:0000313" key="5">
    <source>
        <dbReference type="Proteomes" id="UP000803884"/>
    </source>
</evidence>
<dbReference type="PANTHER" id="PTHR28063:SF1">
    <property type="entry name" value="RNA POLYMERASE II NUCLEAR LOCALIZATION PROTEIN IWR1"/>
    <property type="match status" value="1"/>
</dbReference>
<comment type="caution">
    <text evidence="4">The sequence shown here is derived from an EMBL/GenBank/DDBJ whole genome shotgun (WGS) entry which is preliminary data.</text>
</comment>
<dbReference type="AlphaFoldDB" id="A0AB34KYD5"/>
<dbReference type="GO" id="GO:0006606">
    <property type="term" value="P:protein import into nucleus"/>
    <property type="evidence" value="ECO:0007669"/>
    <property type="project" value="InterPro"/>
</dbReference>
<feature type="region of interest" description="Disordered" evidence="2">
    <location>
        <begin position="274"/>
        <end position="384"/>
    </location>
</feature>
<name>A0AB34KYD5_9PEZI</name>
<keyword evidence="5" id="KW-1185">Reference proteome</keyword>
<feature type="compositionally biased region" description="Basic and acidic residues" evidence="2">
    <location>
        <begin position="45"/>
        <end position="59"/>
    </location>
</feature>
<feature type="domain" description="Transcription factor Iwr1" evidence="3">
    <location>
        <begin position="230"/>
        <end position="306"/>
    </location>
</feature>
<dbReference type="Proteomes" id="UP000803884">
    <property type="component" value="Unassembled WGS sequence"/>
</dbReference>
<dbReference type="InterPro" id="IPR013883">
    <property type="entry name" value="TF_Iwr1_dom"/>
</dbReference>
<gene>
    <name evidence="4" type="ORF">WHR41_02369</name>
</gene>